<reference evidence="2 3" key="1">
    <citation type="submission" date="2019-06" db="EMBL/GenBank/DDBJ databases">
        <title>Genome of Acinetobacter radioresistens APH1, a phenol degrading strain.</title>
        <authorList>
            <person name="Liu Y."/>
        </authorList>
    </citation>
    <scope>NUCLEOTIDE SEQUENCE [LARGE SCALE GENOMIC DNA]</scope>
    <source>
        <strain evidence="2 3">APH1</strain>
    </source>
</reference>
<dbReference type="EMBL" id="VFBM01000022">
    <property type="protein sequence ID" value="TNX85399.1"/>
    <property type="molecule type" value="Genomic_DNA"/>
</dbReference>
<proteinExistence type="predicted"/>
<keyword evidence="1" id="KW-0812">Transmembrane</keyword>
<evidence type="ECO:0000313" key="3">
    <source>
        <dbReference type="Proteomes" id="UP000314285"/>
    </source>
</evidence>
<feature type="transmembrane region" description="Helical" evidence="1">
    <location>
        <begin position="6"/>
        <end position="26"/>
    </location>
</feature>
<dbReference type="Proteomes" id="UP000314285">
    <property type="component" value="Unassembled WGS sequence"/>
</dbReference>
<dbReference type="AlphaFoldDB" id="A0A8H2PQG3"/>
<gene>
    <name evidence="2" type="ORF">FHY67_14730</name>
</gene>
<evidence type="ECO:0000313" key="2">
    <source>
        <dbReference type="EMBL" id="TNX85399.1"/>
    </source>
</evidence>
<dbReference type="RefSeq" id="WP_139880794.1">
    <property type="nucleotide sequence ID" value="NZ_BKHE01000028.1"/>
</dbReference>
<name>A0A8H2PQG3_ACIRA</name>
<evidence type="ECO:0000256" key="1">
    <source>
        <dbReference type="SAM" id="Phobius"/>
    </source>
</evidence>
<organism evidence="2 3">
    <name type="scientific">Acinetobacter radioresistens</name>
    <dbReference type="NCBI Taxonomy" id="40216"/>
    <lineage>
        <taxon>Bacteria</taxon>
        <taxon>Pseudomonadati</taxon>
        <taxon>Pseudomonadota</taxon>
        <taxon>Gammaproteobacteria</taxon>
        <taxon>Moraxellales</taxon>
        <taxon>Moraxellaceae</taxon>
        <taxon>Acinetobacter</taxon>
    </lineage>
</organism>
<accession>A0A8H2PQG3</accession>
<protein>
    <submittedName>
        <fullName evidence="2">Uncharacterized protein</fullName>
    </submittedName>
</protein>
<keyword evidence="1" id="KW-0472">Membrane</keyword>
<sequence>MEISDWISGIALLVSIIVAWFSIVNYRDQSIINQLVIQREKETAREGNQARIHIAYVNEGRSPKLKISNIGKSEARNLMFLPDKSHANDFIFDDKFPINLKPRENLTILVSSYLGGPSKYTVTVTWDDDFSKNRTETFDIAR</sequence>
<keyword evidence="1" id="KW-1133">Transmembrane helix</keyword>
<comment type="caution">
    <text evidence="2">The sequence shown here is derived from an EMBL/GenBank/DDBJ whole genome shotgun (WGS) entry which is preliminary data.</text>
</comment>